<dbReference type="CDD" id="cd01949">
    <property type="entry name" value="GGDEF"/>
    <property type="match status" value="1"/>
</dbReference>
<evidence type="ECO:0000313" key="5">
    <source>
        <dbReference type="Proteomes" id="UP000070529"/>
    </source>
</evidence>
<name>A0A135I7N9_9GAMM</name>
<comment type="caution">
    <text evidence="4">The sequence shown here is derived from an EMBL/GenBank/DDBJ whole genome shotgun (WGS) entry which is preliminary data.</text>
</comment>
<accession>A0A135I7N9</accession>
<dbReference type="OrthoDB" id="9812260at2"/>
<comment type="cofactor">
    <cofactor evidence="1">
        <name>Mg(2+)</name>
        <dbReference type="ChEBI" id="CHEBI:18420"/>
    </cofactor>
</comment>
<dbReference type="PROSITE" id="PS50887">
    <property type="entry name" value="GGDEF"/>
    <property type="match status" value="1"/>
</dbReference>
<dbReference type="GO" id="GO:1902201">
    <property type="term" value="P:negative regulation of bacterial-type flagellum-dependent cell motility"/>
    <property type="evidence" value="ECO:0007669"/>
    <property type="project" value="TreeGrafter"/>
</dbReference>
<feature type="domain" description="GGDEF" evidence="3">
    <location>
        <begin position="205"/>
        <end position="340"/>
    </location>
</feature>
<dbReference type="RefSeq" id="WP_067416418.1">
    <property type="nucleotide sequence ID" value="NZ_LNTY01000034.1"/>
</dbReference>
<dbReference type="Pfam" id="PF00990">
    <property type="entry name" value="GGDEF"/>
    <property type="match status" value="1"/>
</dbReference>
<dbReference type="SUPFAM" id="SSF55073">
    <property type="entry name" value="Nucleotide cyclase"/>
    <property type="match status" value="1"/>
</dbReference>
<dbReference type="PANTHER" id="PTHR45138">
    <property type="entry name" value="REGULATORY COMPONENTS OF SENSORY TRANSDUCTION SYSTEM"/>
    <property type="match status" value="1"/>
</dbReference>
<dbReference type="InterPro" id="IPR000160">
    <property type="entry name" value="GGDEF_dom"/>
</dbReference>
<evidence type="ECO:0000259" key="3">
    <source>
        <dbReference type="PROSITE" id="PS50887"/>
    </source>
</evidence>
<dbReference type="STRING" id="294935.ATN88_01620"/>
<protein>
    <recommendedName>
        <fullName evidence="2">diguanylate cyclase</fullName>
        <ecNumber evidence="2">2.7.7.65</ecNumber>
    </recommendedName>
</protein>
<dbReference type="InterPro" id="IPR043128">
    <property type="entry name" value="Rev_trsase/Diguanyl_cyclase"/>
</dbReference>
<dbReference type="PANTHER" id="PTHR45138:SF2">
    <property type="entry name" value="DIGUANYLATE CYCLASE VDCA"/>
    <property type="match status" value="1"/>
</dbReference>
<organism evidence="4 5">
    <name type="scientific">Enterovibrio coralii</name>
    <dbReference type="NCBI Taxonomy" id="294935"/>
    <lineage>
        <taxon>Bacteria</taxon>
        <taxon>Pseudomonadati</taxon>
        <taxon>Pseudomonadota</taxon>
        <taxon>Gammaproteobacteria</taxon>
        <taxon>Vibrionales</taxon>
        <taxon>Vibrionaceae</taxon>
        <taxon>Enterovibrio</taxon>
    </lineage>
</organism>
<dbReference type="NCBIfam" id="TIGR00254">
    <property type="entry name" value="GGDEF"/>
    <property type="match status" value="1"/>
</dbReference>
<dbReference type="GO" id="GO:0052621">
    <property type="term" value="F:diguanylate cyclase activity"/>
    <property type="evidence" value="ECO:0007669"/>
    <property type="project" value="UniProtKB-EC"/>
</dbReference>
<dbReference type="SMART" id="SM00267">
    <property type="entry name" value="GGDEF"/>
    <property type="match status" value="1"/>
</dbReference>
<evidence type="ECO:0000256" key="1">
    <source>
        <dbReference type="ARBA" id="ARBA00001946"/>
    </source>
</evidence>
<dbReference type="GO" id="GO:0043709">
    <property type="term" value="P:cell adhesion involved in single-species biofilm formation"/>
    <property type="evidence" value="ECO:0007669"/>
    <property type="project" value="TreeGrafter"/>
</dbReference>
<evidence type="ECO:0000256" key="2">
    <source>
        <dbReference type="ARBA" id="ARBA00012528"/>
    </source>
</evidence>
<dbReference type="EC" id="2.7.7.65" evidence="2"/>
<keyword evidence="5" id="KW-1185">Reference proteome</keyword>
<dbReference type="Proteomes" id="UP000070529">
    <property type="component" value="Unassembled WGS sequence"/>
</dbReference>
<dbReference type="Gene3D" id="3.30.70.270">
    <property type="match status" value="1"/>
</dbReference>
<dbReference type="FunFam" id="3.30.70.270:FF:000001">
    <property type="entry name" value="Diguanylate cyclase domain protein"/>
    <property type="match status" value="1"/>
</dbReference>
<dbReference type="EMBL" id="LNTY01000034">
    <property type="protein sequence ID" value="KXF81449.1"/>
    <property type="molecule type" value="Genomic_DNA"/>
</dbReference>
<dbReference type="GO" id="GO:0005886">
    <property type="term" value="C:plasma membrane"/>
    <property type="evidence" value="ECO:0007669"/>
    <property type="project" value="TreeGrafter"/>
</dbReference>
<dbReference type="InterPro" id="IPR050469">
    <property type="entry name" value="Diguanylate_Cyclase"/>
</dbReference>
<sequence length="340" mass="38147">MSEYAFFEATRIFKRAVPLMVKYKVPTTPHYFSLWYTYCAGTHPELNRAIDDTVAKFGLCSREKCDGLIESFLIGDSKKELDNFRQKVENMVADLGNSMDATVSDTEEFQDILSSSVTKLEDVQNKASSGADNQLVIHELLQGSQHLLSATSQYRLQVTTQKAEIDALKKKLEEYKTQATNDALTGCLNRRAFDKQMADYDAENVEVSLIIVDIDHFKAFNDEYGHQMGDNVLKLVANKLEQSMNDFASVYRFGGEEFAALVPRVSFNNAWKIAEKARTTLERLSVTDKRTGKKINSITASFGVASRFGGEEMGELLARADEALYDAKGKGRNCVMPKSR</sequence>
<reference evidence="4 5" key="1">
    <citation type="submission" date="2015-11" db="EMBL/GenBank/DDBJ databases">
        <title>Genomic Taxonomy of the Vibrionaceae.</title>
        <authorList>
            <person name="Gomez-Gil B."/>
            <person name="Enciso-Ibarra J."/>
        </authorList>
    </citation>
    <scope>NUCLEOTIDE SEQUENCE [LARGE SCALE GENOMIC DNA]</scope>
    <source>
        <strain evidence="4 5">CAIM 912</strain>
    </source>
</reference>
<evidence type="ECO:0000313" key="4">
    <source>
        <dbReference type="EMBL" id="KXF81449.1"/>
    </source>
</evidence>
<gene>
    <name evidence="4" type="ORF">ATN88_01620</name>
</gene>
<proteinExistence type="predicted"/>
<dbReference type="AlphaFoldDB" id="A0A135I7N9"/>
<dbReference type="InterPro" id="IPR029787">
    <property type="entry name" value="Nucleotide_cyclase"/>
</dbReference>